<dbReference type="InterPro" id="IPR003593">
    <property type="entry name" value="AAA+_ATPase"/>
</dbReference>
<dbReference type="InterPro" id="IPR003439">
    <property type="entry name" value="ABC_transporter-like_ATP-bd"/>
</dbReference>
<dbReference type="GO" id="GO:0015421">
    <property type="term" value="F:ABC-type oligopeptide transporter activity"/>
    <property type="evidence" value="ECO:0007669"/>
    <property type="project" value="TreeGrafter"/>
</dbReference>
<evidence type="ECO:0000256" key="7">
    <source>
        <dbReference type="ARBA" id="ARBA00023136"/>
    </source>
</evidence>
<dbReference type="Gene3D" id="1.20.1560.10">
    <property type="entry name" value="ABC transporter type 1, transmembrane domain"/>
    <property type="match status" value="1"/>
</dbReference>
<dbReference type="Gene3D" id="3.40.50.300">
    <property type="entry name" value="P-loop containing nucleotide triphosphate hydrolases"/>
    <property type="match status" value="1"/>
</dbReference>
<dbReference type="EMBL" id="CP021780">
    <property type="protein sequence ID" value="ASA20118.1"/>
    <property type="molecule type" value="Genomic_DNA"/>
</dbReference>
<dbReference type="AlphaFoldDB" id="A0A2Z2KN17"/>
<dbReference type="SUPFAM" id="SSF52540">
    <property type="entry name" value="P-loop containing nucleoside triphosphate hydrolases"/>
    <property type="match status" value="1"/>
</dbReference>
<proteinExistence type="predicted"/>
<comment type="subcellular location">
    <subcellularLocation>
        <location evidence="1">Cell membrane</location>
        <topology evidence="1">Multi-pass membrane protein</topology>
    </subcellularLocation>
</comment>
<protein>
    <submittedName>
        <fullName evidence="11">Multidrug ABC transporter ATP-binding protein</fullName>
    </submittedName>
</protein>
<dbReference type="Pfam" id="PF00664">
    <property type="entry name" value="ABC_membrane"/>
    <property type="match status" value="1"/>
</dbReference>
<evidence type="ECO:0000256" key="8">
    <source>
        <dbReference type="SAM" id="Phobius"/>
    </source>
</evidence>
<evidence type="ECO:0000259" key="9">
    <source>
        <dbReference type="PROSITE" id="PS50893"/>
    </source>
</evidence>
<keyword evidence="2" id="KW-0813">Transport</keyword>
<feature type="transmembrane region" description="Helical" evidence="8">
    <location>
        <begin position="58"/>
        <end position="79"/>
    </location>
</feature>
<dbReference type="InterPro" id="IPR027417">
    <property type="entry name" value="P-loop_NTPase"/>
</dbReference>
<evidence type="ECO:0000256" key="5">
    <source>
        <dbReference type="ARBA" id="ARBA00022840"/>
    </source>
</evidence>
<accession>A0A2Z2KN17</accession>
<evidence type="ECO:0000313" key="11">
    <source>
        <dbReference type="EMBL" id="ASA20118.1"/>
    </source>
</evidence>
<dbReference type="Proteomes" id="UP000249890">
    <property type="component" value="Chromosome"/>
</dbReference>
<dbReference type="GO" id="GO:0005524">
    <property type="term" value="F:ATP binding"/>
    <property type="evidence" value="ECO:0007669"/>
    <property type="project" value="UniProtKB-KW"/>
</dbReference>
<keyword evidence="3 8" id="KW-0812">Transmembrane</keyword>
<feature type="domain" description="ABC transporter" evidence="9">
    <location>
        <begin position="380"/>
        <end position="614"/>
    </location>
</feature>
<evidence type="ECO:0000256" key="1">
    <source>
        <dbReference type="ARBA" id="ARBA00004651"/>
    </source>
</evidence>
<gene>
    <name evidence="11" type="ORF">B9T62_04500</name>
</gene>
<keyword evidence="12" id="KW-1185">Reference proteome</keyword>
<dbReference type="GO" id="GO:0005886">
    <property type="term" value="C:plasma membrane"/>
    <property type="evidence" value="ECO:0007669"/>
    <property type="project" value="UniProtKB-SubCell"/>
</dbReference>
<keyword evidence="7 8" id="KW-0472">Membrane</keyword>
<dbReference type="FunFam" id="3.40.50.300:FF:000287">
    <property type="entry name" value="Multidrug ABC transporter ATP-binding protein"/>
    <property type="match status" value="1"/>
</dbReference>
<evidence type="ECO:0000259" key="10">
    <source>
        <dbReference type="PROSITE" id="PS50929"/>
    </source>
</evidence>
<reference evidence="11 12" key="1">
    <citation type="submission" date="2017-06" db="EMBL/GenBank/DDBJ databases">
        <title>Complete genome sequence of Paenibacillus donghaensis KCTC 13049T isolated from East Sea sediment, South Korea.</title>
        <authorList>
            <person name="Jung B.K."/>
            <person name="Hong S.-J."/>
            <person name="Shin J.-H."/>
        </authorList>
    </citation>
    <scope>NUCLEOTIDE SEQUENCE [LARGE SCALE GENOMIC DNA]</scope>
    <source>
        <strain evidence="11 12">KCTC 13049</strain>
    </source>
</reference>
<dbReference type="InterPro" id="IPR036640">
    <property type="entry name" value="ABC1_TM_sf"/>
</dbReference>
<dbReference type="PANTHER" id="PTHR43394">
    <property type="entry name" value="ATP-DEPENDENT PERMEASE MDL1, MITOCHONDRIAL"/>
    <property type="match status" value="1"/>
</dbReference>
<dbReference type="InterPro" id="IPR011527">
    <property type="entry name" value="ABC1_TM_dom"/>
</dbReference>
<organism evidence="11 12">
    <name type="scientific">Paenibacillus donghaensis</name>
    <dbReference type="NCBI Taxonomy" id="414771"/>
    <lineage>
        <taxon>Bacteria</taxon>
        <taxon>Bacillati</taxon>
        <taxon>Bacillota</taxon>
        <taxon>Bacilli</taxon>
        <taxon>Bacillales</taxon>
        <taxon>Paenibacillaceae</taxon>
        <taxon>Paenibacillus</taxon>
    </lineage>
</organism>
<feature type="domain" description="ABC transmembrane type-1" evidence="10">
    <location>
        <begin position="61"/>
        <end position="344"/>
    </location>
</feature>
<sequence length="620" mass="70007">MTTEAKKQAAADMEQTAAEQQTLEERFVYKDDDVIDKAFDWKQFTRLFGYMKPYARQMLPLVSIMMILGTITKLTVPFLTSMAIDKAINPKVGNPSLTLLYTLTASVVILYIIQWIAGVYRIKYTNIIGQRVIYDLRSDLFRHIQKLSFNFFDKRPAGSVLVRVTNDINSLQDLFTNGVVNLMIDCVQLVGIMVILLLINWKLALAVMLTVPIMFLISTKLRQRIRIAWQDVRMKNSRINSHLNESIQGIRVTQAYTQEQENMNYFDVMNMESRKSWNKASAMNQAFGPIIEITGGLGTMVLFWYGAQLIQSGDLTVGYLVAFSTYVSNFWDPINRLGQMYNQLLVAMASSERIFEYLDEQPSVQDKLGAKPLPMIKGDINLNQVIFEYEKGRAALKGIDLDVKVGQSIALVGHTGSGKSTIINLIGRFYDITSGRITIDGQDIRDVTLDSLRTQIGIVLQDTFIFSGTIRENIRFGRLDATDEEVENAAKAVDAHDFIMKLPGGYETEVEERGSALSMGQRQLLSFSRALLADPRILILDEATASIDTETELKIQEALKTLLKGRTSFIVAHRLSTIRHADKIVVLDHGEIKEEGTHQELTSRDGVYNGLIEAQFRFLN</sequence>
<dbReference type="OrthoDB" id="9770415at2"/>
<keyword evidence="4" id="KW-0547">Nucleotide-binding</keyword>
<feature type="transmembrane region" description="Helical" evidence="8">
    <location>
        <begin position="99"/>
        <end position="120"/>
    </location>
</feature>
<dbReference type="SMART" id="SM00382">
    <property type="entry name" value="AAA"/>
    <property type="match status" value="1"/>
</dbReference>
<dbReference type="SUPFAM" id="SSF90123">
    <property type="entry name" value="ABC transporter transmembrane region"/>
    <property type="match status" value="1"/>
</dbReference>
<dbReference type="CDD" id="cd03254">
    <property type="entry name" value="ABCC_Glucan_exporter_like"/>
    <property type="match status" value="1"/>
</dbReference>
<dbReference type="GO" id="GO:0016887">
    <property type="term" value="F:ATP hydrolysis activity"/>
    <property type="evidence" value="ECO:0007669"/>
    <property type="project" value="InterPro"/>
</dbReference>
<evidence type="ECO:0000256" key="3">
    <source>
        <dbReference type="ARBA" id="ARBA00022692"/>
    </source>
</evidence>
<dbReference type="PANTHER" id="PTHR43394:SF1">
    <property type="entry name" value="ATP-BINDING CASSETTE SUB-FAMILY B MEMBER 10, MITOCHONDRIAL"/>
    <property type="match status" value="1"/>
</dbReference>
<dbReference type="CDD" id="cd18545">
    <property type="entry name" value="ABC_6TM_YknV_like"/>
    <property type="match status" value="1"/>
</dbReference>
<evidence type="ECO:0000256" key="2">
    <source>
        <dbReference type="ARBA" id="ARBA00022448"/>
    </source>
</evidence>
<name>A0A2Z2KN17_9BACL</name>
<evidence type="ECO:0000256" key="6">
    <source>
        <dbReference type="ARBA" id="ARBA00022989"/>
    </source>
</evidence>
<evidence type="ECO:0000313" key="12">
    <source>
        <dbReference type="Proteomes" id="UP000249890"/>
    </source>
</evidence>
<dbReference type="InterPro" id="IPR039421">
    <property type="entry name" value="Type_1_exporter"/>
</dbReference>
<keyword evidence="6 8" id="KW-1133">Transmembrane helix</keyword>
<dbReference type="Pfam" id="PF00005">
    <property type="entry name" value="ABC_tran"/>
    <property type="match status" value="1"/>
</dbReference>
<dbReference type="PROSITE" id="PS50929">
    <property type="entry name" value="ABC_TM1F"/>
    <property type="match status" value="1"/>
</dbReference>
<dbReference type="PROSITE" id="PS50893">
    <property type="entry name" value="ABC_TRANSPORTER_2"/>
    <property type="match status" value="1"/>
</dbReference>
<evidence type="ECO:0000256" key="4">
    <source>
        <dbReference type="ARBA" id="ARBA00022741"/>
    </source>
</evidence>
<keyword evidence="5 11" id="KW-0067">ATP-binding</keyword>
<dbReference type="KEGG" id="pdh:B9T62_04500"/>